<dbReference type="EMBL" id="JAVDXW010000001">
    <property type="protein sequence ID" value="MDR7301462.1"/>
    <property type="molecule type" value="Genomic_DNA"/>
</dbReference>
<accession>A0AAE3ZDZ0</accession>
<evidence type="ECO:0000313" key="2">
    <source>
        <dbReference type="EMBL" id="MDR7301462.1"/>
    </source>
</evidence>
<evidence type="ECO:0000313" key="3">
    <source>
        <dbReference type="Proteomes" id="UP001180845"/>
    </source>
</evidence>
<keyword evidence="3" id="KW-1185">Reference proteome</keyword>
<feature type="region of interest" description="Disordered" evidence="1">
    <location>
        <begin position="40"/>
        <end position="60"/>
    </location>
</feature>
<gene>
    <name evidence="2" type="ORF">JOF55_001643</name>
</gene>
<reference evidence="2" key="1">
    <citation type="submission" date="2023-07" db="EMBL/GenBank/DDBJ databases">
        <title>Sequencing the genomes of 1000 actinobacteria strains.</title>
        <authorList>
            <person name="Klenk H.-P."/>
        </authorList>
    </citation>
    <scope>NUCLEOTIDE SEQUENCE</scope>
    <source>
        <strain evidence="2">DSM 45977</strain>
    </source>
</reference>
<dbReference type="Proteomes" id="UP001180845">
    <property type="component" value="Unassembled WGS sequence"/>
</dbReference>
<feature type="compositionally biased region" description="Basic and acidic residues" evidence="1">
    <location>
        <begin position="40"/>
        <end position="54"/>
    </location>
</feature>
<evidence type="ECO:0000256" key="1">
    <source>
        <dbReference type="SAM" id="MobiDB-lite"/>
    </source>
</evidence>
<comment type="caution">
    <text evidence="2">The sequence shown here is derived from an EMBL/GenBank/DDBJ whole genome shotgun (WGS) entry which is preliminary data.</text>
</comment>
<protein>
    <submittedName>
        <fullName evidence="2">Uncharacterized protein</fullName>
    </submittedName>
</protein>
<organism evidence="2 3">
    <name type="scientific">Haloactinomyces albus</name>
    <dbReference type="NCBI Taxonomy" id="1352928"/>
    <lineage>
        <taxon>Bacteria</taxon>
        <taxon>Bacillati</taxon>
        <taxon>Actinomycetota</taxon>
        <taxon>Actinomycetes</taxon>
        <taxon>Actinopolysporales</taxon>
        <taxon>Actinopolysporaceae</taxon>
        <taxon>Haloactinomyces</taxon>
    </lineage>
</organism>
<sequence>MSEVPPGEPYRAVERYKEITAMATSAVDRTHELERKRAARLEDATTARQERTAEAEQQEEQVTEAVRLRWNAAMEALWDERWMRVTRMPAPDPSAPAATPDESIHSVQAAYLDLHEALGKSRWSVTSWLPKPRRRSRGEE</sequence>
<dbReference type="RefSeq" id="WP_310271996.1">
    <property type="nucleotide sequence ID" value="NZ_JAVDXW010000001.1"/>
</dbReference>
<proteinExistence type="predicted"/>
<dbReference type="AlphaFoldDB" id="A0AAE3ZDZ0"/>
<name>A0AAE3ZDZ0_9ACTN</name>